<feature type="compositionally biased region" description="Polar residues" evidence="1">
    <location>
        <begin position="216"/>
        <end position="229"/>
    </location>
</feature>
<dbReference type="Proteomes" id="UP000011087">
    <property type="component" value="Unassembled WGS sequence"/>
</dbReference>
<dbReference type="EMBL" id="JH992977">
    <property type="protein sequence ID" value="EKX50833.1"/>
    <property type="molecule type" value="Genomic_DNA"/>
</dbReference>
<reference evidence="4" key="2">
    <citation type="submission" date="2012-11" db="EMBL/GenBank/DDBJ databases">
        <authorList>
            <person name="Kuo A."/>
            <person name="Curtis B.A."/>
            <person name="Tanifuji G."/>
            <person name="Burki F."/>
            <person name="Gruber A."/>
            <person name="Irimia M."/>
            <person name="Maruyama S."/>
            <person name="Arias M.C."/>
            <person name="Ball S.G."/>
            <person name="Gile G.H."/>
            <person name="Hirakawa Y."/>
            <person name="Hopkins J.F."/>
            <person name="Rensing S.A."/>
            <person name="Schmutz J."/>
            <person name="Symeonidi A."/>
            <person name="Elias M."/>
            <person name="Eveleigh R.J."/>
            <person name="Herman E.K."/>
            <person name="Klute M.J."/>
            <person name="Nakayama T."/>
            <person name="Obornik M."/>
            <person name="Reyes-Prieto A."/>
            <person name="Armbrust E.V."/>
            <person name="Aves S.J."/>
            <person name="Beiko R.G."/>
            <person name="Coutinho P."/>
            <person name="Dacks J.B."/>
            <person name="Durnford D.G."/>
            <person name="Fast N.M."/>
            <person name="Green B.R."/>
            <person name="Grisdale C."/>
            <person name="Hempe F."/>
            <person name="Henrissat B."/>
            <person name="Hoppner M.P."/>
            <person name="Ishida K.-I."/>
            <person name="Kim E."/>
            <person name="Koreny L."/>
            <person name="Kroth P.G."/>
            <person name="Liu Y."/>
            <person name="Malik S.-B."/>
            <person name="Maier U.G."/>
            <person name="McRose D."/>
            <person name="Mock T."/>
            <person name="Neilson J.A."/>
            <person name="Onodera N.T."/>
            <person name="Poole A.M."/>
            <person name="Pritham E.J."/>
            <person name="Richards T.A."/>
            <person name="Rocap G."/>
            <person name="Roy S.W."/>
            <person name="Sarai C."/>
            <person name="Schaack S."/>
            <person name="Shirato S."/>
            <person name="Slamovits C.H."/>
            <person name="Spencer D.F."/>
            <person name="Suzuki S."/>
            <person name="Worden A.Z."/>
            <person name="Zauner S."/>
            <person name="Barry K."/>
            <person name="Bell C."/>
            <person name="Bharti A.K."/>
            <person name="Crow J.A."/>
            <person name="Grimwood J."/>
            <person name="Kramer R."/>
            <person name="Lindquist E."/>
            <person name="Lucas S."/>
            <person name="Salamov A."/>
            <person name="McFadden G.I."/>
            <person name="Lane C.E."/>
            <person name="Keeling P.J."/>
            <person name="Gray M.W."/>
            <person name="Grigoriev I.V."/>
            <person name="Archibald J.M."/>
        </authorList>
    </citation>
    <scope>NUCLEOTIDE SEQUENCE</scope>
    <source>
        <strain evidence="4">CCMP2712</strain>
    </source>
</reference>
<reference evidence="2 4" key="1">
    <citation type="journal article" date="2012" name="Nature">
        <title>Algal genomes reveal evolutionary mosaicism and the fate of nucleomorphs.</title>
        <authorList>
            <consortium name="DOE Joint Genome Institute"/>
            <person name="Curtis B.A."/>
            <person name="Tanifuji G."/>
            <person name="Burki F."/>
            <person name="Gruber A."/>
            <person name="Irimia M."/>
            <person name="Maruyama S."/>
            <person name="Arias M.C."/>
            <person name="Ball S.G."/>
            <person name="Gile G.H."/>
            <person name="Hirakawa Y."/>
            <person name="Hopkins J.F."/>
            <person name="Kuo A."/>
            <person name="Rensing S.A."/>
            <person name="Schmutz J."/>
            <person name="Symeonidi A."/>
            <person name="Elias M."/>
            <person name="Eveleigh R.J."/>
            <person name="Herman E.K."/>
            <person name="Klute M.J."/>
            <person name="Nakayama T."/>
            <person name="Obornik M."/>
            <person name="Reyes-Prieto A."/>
            <person name="Armbrust E.V."/>
            <person name="Aves S.J."/>
            <person name="Beiko R.G."/>
            <person name="Coutinho P."/>
            <person name="Dacks J.B."/>
            <person name="Durnford D.G."/>
            <person name="Fast N.M."/>
            <person name="Green B.R."/>
            <person name="Grisdale C.J."/>
            <person name="Hempel F."/>
            <person name="Henrissat B."/>
            <person name="Hoppner M.P."/>
            <person name="Ishida K."/>
            <person name="Kim E."/>
            <person name="Koreny L."/>
            <person name="Kroth P.G."/>
            <person name="Liu Y."/>
            <person name="Malik S.B."/>
            <person name="Maier U.G."/>
            <person name="McRose D."/>
            <person name="Mock T."/>
            <person name="Neilson J.A."/>
            <person name="Onodera N.T."/>
            <person name="Poole A.M."/>
            <person name="Pritham E.J."/>
            <person name="Richards T.A."/>
            <person name="Rocap G."/>
            <person name="Roy S.W."/>
            <person name="Sarai C."/>
            <person name="Schaack S."/>
            <person name="Shirato S."/>
            <person name="Slamovits C.H."/>
            <person name="Spencer D.F."/>
            <person name="Suzuki S."/>
            <person name="Worden A.Z."/>
            <person name="Zauner S."/>
            <person name="Barry K."/>
            <person name="Bell C."/>
            <person name="Bharti A.K."/>
            <person name="Crow J.A."/>
            <person name="Grimwood J."/>
            <person name="Kramer R."/>
            <person name="Lindquist E."/>
            <person name="Lucas S."/>
            <person name="Salamov A."/>
            <person name="McFadden G.I."/>
            <person name="Lane C.E."/>
            <person name="Keeling P.J."/>
            <person name="Gray M.W."/>
            <person name="Grigoriev I.V."/>
            <person name="Archibald J.M."/>
        </authorList>
    </citation>
    <scope>NUCLEOTIDE SEQUENCE</scope>
    <source>
        <strain evidence="2 4">CCMP2712</strain>
    </source>
</reference>
<dbReference type="RefSeq" id="XP_005837813.1">
    <property type="nucleotide sequence ID" value="XM_005837756.1"/>
</dbReference>
<organism evidence="2">
    <name type="scientific">Guillardia theta (strain CCMP2712)</name>
    <name type="common">Cryptophyte</name>
    <dbReference type="NCBI Taxonomy" id="905079"/>
    <lineage>
        <taxon>Eukaryota</taxon>
        <taxon>Cryptophyceae</taxon>
        <taxon>Pyrenomonadales</taxon>
        <taxon>Geminigeraceae</taxon>
        <taxon>Guillardia</taxon>
    </lineage>
</organism>
<dbReference type="EnsemblProtists" id="EKX50833">
    <property type="protein sequence ID" value="EKX50833"/>
    <property type="gene ID" value="GUITHDRAFT_134941"/>
</dbReference>
<dbReference type="GeneID" id="17307488"/>
<reference evidence="3" key="3">
    <citation type="submission" date="2015-06" db="UniProtKB">
        <authorList>
            <consortium name="EnsemblProtists"/>
        </authorList>
    </citation>
    <scope>IDENTIFICATION</scope>
</reference>
<name>L1JRY6_GUITC</name>
<sequence>MWFEEHALLDSLMQLHHELSIQTLHHQLATQRGCSATSELCPSISITRSDISAKLEALRSSSKLQRHHARVQHLQEKLCARRDKLLDIRAKEENLKVANLMLDRIPRAHAWMYNHHIPFTNPKTFVRQKMVVLDDPAKTFHGDDPLEEAFSAEEDVFVSLRQHRHRVAAKLFVLKGDFLTQHCSPPVLSARQLQQPPLLPCRTFVSILPSPALNPAGSQTDETEGSSWPGTAETRRRGFVKVGERMERLLGASRHERLPRVLILQVERRRRSRVGAKQLFLEAESVEKASLWIRGIKCVLNEEDQSDPENSL</sequence>
<gene>
    <name evidence="2" type="ORF">GUITHDRAFT_134941</name>
</gene>
<evidence type="ECO:0000313" key="2">
    <source>
        <dbReference type="EMBL" id="EKX50833.1"/>
    </source>
</evidence>
<dbReference type="PaxDb" id="55529-EKX50833"/>
<evidence type="ECO:0000313" key="4">
    <source>
        <dbReference type="Proteomes" id="UP000011087"/>
    </source>
</evidence>
<evidence type="ECO:0000256" key="1">
    <source>
        <dbReference type="SAM" id="MobiDB-lite"/>
    </source>
</evidence>
<dbReference type="AlphaFoldDB" id="L1JRY6"/>
<feature type="region of interest" description="Disordered" evidence="1">
    <location>
        <begin position="212"/>
        <end position="232"/>
    </location>
</feature>
<accession>L1JRY6</accession>
<keyword evidence="4" id="KW-1185">Reference proteome</keyword>
<dbReference type="KEGG" id="gtt:GUITHDRAFT_134941"/>
<proteinExistence type="predicted"/>
<protein>
    <submittedName>
        <fullName evidence="2 3">Uncharacterized protein</fullName>
    </submittedName>
</protein>
<dbReference type="HOGENOM" id="CLU_892664_0_0_1"/>
<evidence type="ECO:0000313" key="3">
    <source>
        <dbReference type="EnsemblProtists" id="EKX50833"/>
    </source>
</evidence>